<dbReference type="InterPro" id="IPR023846">
    <property type="entry name" value="CHP04042_MSMEG0570"/>
</dbReference>
<dbReference type="OrthoDB" id="195104at2"/>
<name>A0A1I4PFA1_9HYPH</name>
<dbReference type="EMBL" id="FOTK01000024">
    <property type="protein sequence ID" value="SFM26441.1"/>
    <property type="molecule type" value="Genomic_DNA"/>
</dbReference>
<dbReference type="STRING" id="582667.SAMN05192568_102475"/>
<keyword evidence="2" id="KW-1185">Reference proteome</keyword>
<dbReference type="NCBIfam" id="TIGR04042">
    <property type="entry name" value="MSMEG_0570_fam"/>
    <property type="match status" value="1"/>
</dbReference>
<evidence type="ECO:0000313" key="1">
    <source>
        <dbReference type="EMBL" id="SFM26441.1"/>
    </source>
</evidence>
<protein>
    <submittedName>
        <fullName evidence="1">MSMEG_0570 family protein</fullName>
    </submittedName>
</protein>
<sequence>MPEMRFHIRWPDGSRDACYSPTLVIKEHLAVGQDYALDEFLVLVRLALGSASARVQERYGFPCGRAESQLARIEEIARRQEPGTVYVEAFEE</sequence>
<proteinExistence type="predicted"/>
<dbReference type="AlphaFoldDB" id="A0A1I4PFA1"/>
<gene>
    <name evidence="1" type="ORF">SAMN05192568_102475</name>
</gene>
<organism evidence="1 2">
    <name type="scientific">Methylobacterium pseudosasicola</name>
    <dbReference type="NCBI Taxonomy" id="582667"/>
    <lineage>
        <taxon>Bacteria</taxon>
        <taxon>Pseudomonadati</taxon>
        <taxon>Pseudomonadota</taxon>
        <taxon>Alphaproteobacteria</taxon>
        <taxon>Hyphomicrobiales</taxon>
        <taxon>Methylobacteriaceae</taxon>
        <taxon>Methylobacterium</taxon>
    </lineage>
</organism>
<dbReference type="Proteomes" id="UP000199048">
    <property type="component" value="Unassembled WGS sequence"/>
</dbReference>
<dbReference type="RefSeq" id="WP_139234147.1">
    <property type="nucleotide sequence ID" value="NZ_FOTK01000024.1"/>
</dbReference>
<accession>A0A1I4PFA1</accession>
<evidence type="ECO:0000313" key="2">
    <source>
        <dbReference type="Proteomes" id="UP000199048"/>
    </source>
</evidence>
<reference evidence="2" key="1">
    <citation type="submission" date="2016-10" db="EMBL/GenBank/DDBJ databases">
        <authorList>
            <person name="Varghese N."/>
            <person name="Submissions S."/>
        </authorList>
    </citation>
    <scope>NUCLEOTIDE SEQUENCE [LARGE SCALE GENOMIC DNA]</scope>
    <source>
        <strain evidence="2">BL36</strain>
    </source>
</reference>